<evidence type="ECO:0000313" key="7">
    <source>
        <dbReference type="Proteomes" id="UP001239909"/>
    </source>
</evidence>
<evidence type="ECO:0000256" key="1">
    <source>
        <dbReference type="ARBA" id="ARBA00006739"/>
    </source>
</evidence>
<dbReference type="SUPFAM" id="SSF53448">
    <property type="entry name" value="Nucleotide-diphospho-sugar transferases"/>
    <property type="match status" value="1"/>
</dbReference>
<name>A0ABQ6LS24_9RHOB</name>
<dbReference type="InterPro" id="IPR029044">
    <property type="entry name" value="Nucleotide-diphossugar_trans"/>
</dbReference>
<proteinExistence type="inferred from homology"/>
<keyword evidence="2" id="KW-0328">Glycosyltransferase</keyword>
<evidence type="ECO:0000259" key="5">
    <source>
        <dbReference type="Pfam" id="PF00535"/>
    </source>
</evidence>
<dbReference type="CDD" id="cd00761">
    <property type="entry name" value="Glyco_tranf_GTA_type"/>
    <property type="match status" value="1"/>
</dbReference>
<organism evidence="6 7">
    <name type="scientific">Paralimibaculum aggregatum</name>
    <dbReference type="NCBI Taxonomy" id="3036245"/>
    <lineage>
        <taxon>Bacteria</taxon>
        <taxon>Pseudomonadati</taxon>
        <taxon>Pseudomonadota</taxon>
        <taxon>Alphaproteobacteria</taxon>
        <taxon>Rhodobacterales</taxon>
        <taxon>Paracoccaceae</taxon>
        <taxon>Paralimibaculum</taxon>
    </lineage>
</organism>
<keyword evidence="3" id="KW-0808">Transferase</keyword>
<gene>
    <name evidence="6" type="ORF">LNKW23_35700</name>
</gene>
<evidence type="ECO:0000256" key="4">
    <source>
        <dbReference type="SAM" id="MobiDB-lite"/>
    </source>
</evidence>
<comment type="caution">
    <text evidence="6">The sequence shown here is derived from an EMBL/GenBank/DDBJ whole genome shotgun (WGS) entry which is preliminary data.</text>
</comment>
<accession>A0ABQ6LS24</accession>
<dbReference type="PANTHER" id="PTHR43179:SF12">
    <property type="entry name" value="GALACTOFURANOSYLTRANSFERASE GLFT2"/>
    <property type="match status" value="1"/>
</dbReference>
<feature type="region of interest" description="Disordered" evidence="4">
    <location>
        <begin position="1"/>
        <end position="29"/>
    </location>
</feature>
<evidence type="ECO:0000256" key="2">
    <source>
        <dbReference type="ARBA" id="ARBA00022676"/>
    </source>
</evidence>
<dbReference type="Gene3D" id="3.90.550.10">
    <property type="entry name" value="Spore Coat Polysaccharide Biosynthesis Protein SpsA, Chain A"/>
    <property type="match status" value="1"/>
</dbReference>
<dbReference type="PANTHER" id="PTHR43179">
    <property type="entry name" value="RHAMNOSYLTRANSFERASE WBBL"/>
    <property type="match status" value="1"/>
</dbReference>
<protein>
    <recommendedName>
        <fullName evidence="5">Glycosyltransferase 2-like domain-containing protein</fullName>
    </recommendedName>
</protein>
<dbReference type="Pfam" id="PF00535">
    <property type="entry name" value="Glycos_transf_2"/>
    <property type="match status" value="1"/>
</dbReference>
<evidence type="ECO:0000313" key="6">
    <source>
        <dbReference type="EMBL" id="GMG84355.1"/>
    </source>
</evidence>
<evidence type="ECO:0000256" key="3">
    <source>
        <dbReference type="ARBA" id="ARBA00022679"/>
    </source>
</evidence>
<feature type="domain" description="Glycosyltransferase 2-like" evidence="5">
    <location>
        <begin position="39"/>
        <end position="156"/>
    </location>
</feature>
<dbReference type="EMBL" id="BSYI01000034">
    <property type="protein sequence ID" value="GMG84355.1"/>
    <property type="molecule type" value="Genomic_DNA"/>
</dbReference>
<keyword evidence="7" id="KW-1185">Reference proteome</keyword>
<dbReference type="RefSeq" id="WP_285673393.1">
    <property type="nucleotide sequence ID" value="NZ_BSYI01000034.1"/>
</dbReference>
<sequence>MAEERDAGAPGAGAREAVDPDPVAGPVAAPGGALPAYDAVMATRNRPEAVALSLPLLRGQTVPPKRVVIVDASDDPAPVAALVAGANAGPGPEVMLLRAAASSSAQRNRGLEALEAAGGAAEVVLFPDDDSLLYPDAMAEILAVYARDPGIAAVCAAEARVPPPGVDLGAAYVAPPPGRLRRTAQRLRQRVTEAAAGANPFLAIGRRLGGQHPPPGWLGERGTVAVPYMTGFRMSFRRAALARGGAVPDGFDETLTRYAWFEDIEASFAAMAHGPVLGAERALIYHHRFPGRRGDGFPVGLWSVLNRAYVAMRHVRANPALFPRPGREAWRLRLYLAGRAAAYRLMARDDWSRARARGAAAGLRHVGPLLAPETPEEGLSARYRGLMGRLAPEAGPPRLPEG</sequence>
<feature type="compositionally biased region" description="Low complexity" evidence="4">
    <location>
        <begin position="20"/>
        <end position="29"/>
    </location>
</feature>
<dbReference type="Proteomes" id="UP001239909">
    <property type="component" value="Unassembled WGS sequence"/>
</dbReference>
<comment type="similarity">
    <text evidence="1">Belongs to the glycosyltransferase 2 family.</text>
</comment>
<reference evidence="6 7" key="1">
    <citation type="submission" date="2023-04" db="EMBL/GenBank/DDBJ databases">
        <title>Marinoamorphus aggregata gen. nov., sp. Nov., isolate from tissue of brittle star Ophioplocus japonicus.</title>
        <authorList>
            <person name="Kawano K."/>
            <person name="Sawayama S."/>
            <person name="Nakagawa S."/>
        </authorList>
    </citation>
    <scope>NUCLEOTIDE SEQUENCE [LARGE SCALE GENOMIC DNA]</scope>
    <source>
        <strain evidence="6 7">NKW23</strain>
    </source>
</reference>
<dbReference type="InterPro" id="IPR001173">
    <property type="entry name" value="Glyco_trans_2-like"/>
</dbReference>